<comment type="caution">
    <text evidence="5">The sequence shown here is derived from an EMBL/GenBank/DDBJ whole genome shotgun (WGS) entry which is preliminary data.</text>
</comment>
<dbReference type="AlphaFoldDB" id="A0A366CU69"/>
<dbReference type="Pfam" id="PF01022">
    <property type="entry name" value="HTH_5"/>
    <property type="match status" value="1"/>
</dbReference>
<protein>
    <submittedName>
        <fullName evidence="5">ArsR family transcriptional regulator</fullName>
    </submittedName>
</protein>
<gene>
    <name evidence="5" type="ORF">DFP76_11032</name>
</gene>
<organism evidence="5 6">
    <name type="scientific">Marinomonas aquiplantarum</name>
    <dbReference type="NCBI Taxonomy" id="491951"/>
    <lineage>
        <taxon>Bacteria</taxon>
        <taxon>Pseudomonadati</taxon>
        <taxon>Pseudomonadota</taxon>
        <taxon>Gammaproteobacteria</taxon>
        <taxon>Oceanospirillales</taxon>
        <taxon>Oceanospirillaceae</taxon>
        <taxon>Marinomonas</taxon>
    </lineage>
</organism>
<dbReference type="SMART" id="SM00418">
    <property type="entry name" value="HTH_ARSR"/>
    <property type="match status" value="1"/>
</dbReference>
<dbReference type="RefSeq" id="WP_197465326.1">
    <property type="nucleotide sequence ID" value="NZ_QNRF01000010.1"/>
</dbReference>
<dbReference type="FunFam" id="1.10.10.10:FF:000403">
    <property type="entry name" value="ArsR family transcriptional regulator"/>
    <property type="match status" value="1"/>
</dbReference>
<evidence type="ECO:0000313" key="6">
    <source>
        <dbReference type="Proteomes" id="UP000252086"/>
    </source>
</evidence>
<dbReference type="GO" id="GO:0003677">
    <property type="term" value="F:DNA binding"/>
    <property type="evidence" value="ECO:0007669"/>
    <property type="project" value="UniProtKB-KW"/>
</dbReference>
<feature type="domain" description="HTH arsR-type" evidence="4">
    <location>
        <begin position="8"/>
        <end position="104"/>
    </location>
</feature>
<dbReference type="InterPro" id="IPR001845">
    <property type="entry name" value="HTH_ArsR_DNA-bd_dom"/>
</dbReference>
<dbReference type="InterPro" id="IPR036388">
    <property type="entry name" value="WH-like_DNA-bd_sf"/>
</dbReference>
<dbReference type="Gene3D" id="1.10.10.10">
    <property type="entry name" value="Winged helix-like DNA-binding domain superfamily/Winged helix DNA-binding domain"/>
    <property type="match status" value="1"/>
</dbReference>
<dbReference type="CDD" id="cd00090">
    <property type="entry name" value="HTH_ARSR"/>
    <property type="match status" value="1"/>
</dbReference>
<dbReference type="InterPro" id="IPR036390">
    <property type="entry name" value="WH_DNA-bd_sf"/>
</dbReference>
<keyword evidence="6" id="KW-1185">Reference proteome</keyword>
<dbReference type="PROSITE" id="PS50987">
    <property type="entry name" value="HTH_ARSR_2"/>
    <property type="match status" value="1"/>
</dbReference>
<proteinExistence type="predicted"/>
<dbReference type="EMBL" id="QNRF01000010">
    <property type="protein sequence ID" value="RBO79854.1"/>
    <property type="molecule type" value="Genomic_DNA"/>
</dbReference>
<dbReference type="PRINTS" id="PR00778">
    <property type="entry name" value="HTHARSR"/>
</dbReference>
<dbReference type="SUPFAM" id="SSF46785">
    <property type="entry name" value="Winged helix' DNA-binding domain"/>
    <property type="match status" value="1"/>
</dbReference>
<evidence type="ECO:0000256" key="3">
    <source>
        <dbReference type="ARBA" id="ARBA00023163"/>
    </source>
</evidence>
<dbReference type="Proteomes" id="UP000252086">
    <property type="component" value="Unassembled WGS sequence"/>
</dbReference>
<dbReference type="InterPro" id="IPR051081">
    <property type="entry name" value="HTH_MetalResp_TranReg"/>
</dbReference>
<dbReference type="GO" id="GO:0003700">
    <property type="term" value="F:DNA-binding transcription factor activity"/>
    <property type="evidence" value="ECO:0007669"/>
    <property type="project" value="InterPro"/>
</dbReference>
<dbReference type="PANTHER" id="PTHR33154">
    <property type="entry name" value="TRANSCRIPTIONAL REGULATOR, ARSR FAMILY"/>
    <property type="match status" value="1"/>
</dbReference>
<keyword evidence="3" id="KW-0804">Transcription</keyword>
<name>A0A366CU69_9GAMM</name>
<accession>A0A366CU69</accession>
<dbReference type="PANTHER" id="PTHR33154:SF28">
    <property type="entry name" value="HTH-TYPE TRANSCRIPTIONAL REGULATOR YGAV-RELATED"/>
    <property type="match status" value="1"/>
</dbReference>
<evidence type="ECO:0000259" key="4">
    <source>
        <dbReference type="PROSITE" id="PS50987"/>
    </source>
</evidence>
<keyword evidence="2" id="KW-0238">DNA-binding</keyword>
<evidence type="ECO:0000313" key="5">
    <source>
        <dbReference type="EMBL" id="RBO79854.1"/>
    </source>
</evidence>
<dbReference type="InterPro" id="IPR011991">
    <property type="entry name" value="ArsR-like_HTH"/>
</dbReference>
<evidence type="ECO:0000256" key="2">
    <source>
        <dbReference type="ARBA" id="ARBA00023125"/>
    </source>
</evidence>
<sequence>MANNSMTMQEMITQSSQAAVFLKALSNENRLLILCHLLEGEMSVTALNEKLPLSQSALSQHLAVLRKDNLVATRRESQTIYYSLGDQRVKTLIETMHSLFCPTL</sequence>
<evidence type="ECO:0000256" key="1">
    <source>
        <dbReference type="ARBA" id="ARBA00023015"/>
    </source>
</evidence>
<reference evidence="5 6" key="1">
    <citation type="submission" date="2018-06" db="EMBL/GenBank/DDBJ databases">
        <title>Genomic Encyclopedia of Type Strains, Phase III (KMG-III): the genomes of soil and plant-associated and newly described type strains.</title>
        <authorList>
            <person name="Whitman W."/>
        </authorList>
    </citation>
    <scope>NUCLEOTIDE SEQUENCE [LARGE SCALE GENOMIC DNA]</scope>
    <source>
        <strain evidence="5 6">CECT 7732</strain>
    </source>
</reference>
<dbReference type="NCBIfam" id="NF033788">
    <property type="entry name" value="HTH_metalloreg"/>
    <property type="match status" value="1"/>
</dbReference>
<keyword evidence="1" id="KW-0805">Transcription regulation</keyword>